<evidence type="ECO:0000259" key="3">
    <source>
        <dbReference type="PROSITE" id="PS50222"/>
    </source>
</evidence>
<keyword evidence="1" id="KW-0106">Calcium</keyword>
<keyword evidence="5" id="KW-1185">Reference proteome</keyword>
<dbReference type="InterPro" id="IPR011992">
    <property type="entry name" value="EF-hand-dom_pair"/>
</dbReference>
<dbReference type="Pfam" id="PF13202">
    <property type="entry name" value="EF-hand_5"/>
    <property type="match status" value="1"/>
</dbReference>
<dbReference type="PROSITE" id="PS00018">
    <property type="entry name" value="EF_HAND_1"/>
    <property type="match status" value="2"/>
</dbReference>
<dbReference type="InterPro" id="IPR002048">
    <property type="entry name" value="EF_hand_dom"/>
</dbReference>
<dbReference type="InterPro" id="IPR018247">
    <property type="entry name" value="EF_Hand_1_Ca_BS"/>
</dbReference>
<dbReference type="PROSITE" id="PS50222">
    <property type="entry name" value="EF_HAND_2"/>
    <property type="match status" value="2"/>
</dbReference>
<feature type="domain" description="EF-hand" evidence="3">
    <location>
        <begin position="124"/>
        <end position="159"/>
    </location>
</feature>
<dbReference type="EMBL" id="JABANO010016786">
    <property type="protein sequence ID" value="KAF4734593.1"/>
    <property type="molecule type" value="Genomic_DNA"/>
</dbReference>
<protein>
    <recommendedName>
        <fullName evidence="3">EF-hand domain-containing protein</fullName>
    </recommendedName>
</protein>
<evidence type="ECO:0000256" key="1">
    <source>
        <dbReference type="ARBA" id="ARBA00022837"/>
    </source>
</evidence>
<dbReference type="Proteomes" id="UP000553632">
    <property type="component" value="Unassembled WGS sequence"/>
</dbReference>
<dbReference type="SMART" id="SM00054">
    <property type="entry name" value="EFh"/>
    <property type="match status" value="2"/>
</dbReference>
<organism evidence="4 5">
    <name type="scientific">Perkinsus olseni</name>
    <name type="common">Perkinsus atlanticus</name>
    <dbReference type="NCBI Taxonomy" id="32597"/>
    <lineage>
        <taxon>Eukaryota</taxon>
        <taxon>Sar</taxon>
        <taxon>Alveolata</taxon>
        <taxon>Perkinsozoa</taxon>
        <taxon>Perkinsea</taxon>
        <taxon>Perkinsida</taxon>
        <taxon>Perkinsidae</taxon>
        <taxon>Perkinsus</taxon>
    </lineage>
</organism>
<comment type="caution">
    <text evidence="4">The sequence shown here is derived from an EMBL/GenBank/DDBJ whole genome shotgun (WGS) entry which is preliminary data.</text>
</comment>
<feature type="region of interest" description="Disordered" evidence="2">
    <location>
        <begin position="178"/>
        <end position="200"/>
    </location>
</feature>
<gene>
    <name evidence="4" type="ORF">FOZ63_006705</name>
</gene>
<dbReference type="SUPFAM" id="SSF47473">
    <property type="entry name" value="EF-hand"/>
    <property type="match status" value="1"/>
</dbReference>
<feature type="domain" description="EF-hand" evidence="3">
    <location>
        <begin position="89"/>
        <end position="119"/>
    </location>
</feature>
<sequence>MIPIVIKIPTDERPCEVAPPITGHGSSNLLVLPLTPRRDSRPSLRKGQLRRNTCKPTLPESLLDTRTLEELGPIEGLREALKGLCGGSLRKAYNLMDLNGNGVLSVVEFQDGLTRLRVPWMEITGLKSIRELFHMFDANGNGQLNLREVLGFDDTTKWEDLPEEHQWSHYVRSVSDMLPSRDGPRAVNSSGDPGEEARPDREAVWVSTALPPEQKIARVNKVYKSRRRLQTLFRLGVPNVATRYLHHSTPEGERLSRVVADDTSLRCQDMIKSMSISRRHLQDITTDLYTALANSSSLDVASFAASSGGGSSGGKHSEMAAAAEKVAMERARVKAAAASGLSAGSKGSMFGRRNSEDYIDKVTFFATVEDELPESERNVRRVARKLGIPILDAEEVYRNFLK</sequence>
<evidence type="ECO:0000256" key="2">
    <source>
        <dbReference type="SAM" id="MobiDB-lite"/>
    </source>
</evidence>
<reference evidence="4 5" key="1">
    <citation type="submission" date="2020-04" db="EMBL/GenBank/DDBJ databases">
        <title>Perkinsus olseni comparative genomics.</title>
        <authorList>
            <person name="Bogema D.R."/>
        </authorList>
    </citation>
    <scope>NUCLEOTIDE SEQUENCE [LARGE SCALE GENOMIC DNA]</scope>
    <source>
        <strain evidence="4 5">ATCC PRA-207</strain>
    </source>
</reference>
<evidence type="ECO:0000313" key="5">
    <source>
        <dbReference type="Proteomes" id="UP000553632"/>
    </source>
</evidence>
<dbReference type="GO" id="GO:0005509">
    <property type="term" value="F:calcium ion binding"/>
    <property type="evidence" value="ECO:0007669"/>
    <property type="project" value="InterPro"/>
</dbReference>
<accession>A0A7J6SP53</accession>
<name>A0A7J6SP53_PEROL</name>
<dbReference type="CDD" id="cd00051">
    <property type="entry name" value="EFh"/>
    <property type="match status" value="1"/>
</dbReference>
<dbReference type="Gene3D" id="1.10.238.10">
    <property type="entry name" value="EF-hand"/>
    <property type="match status" value="1"/>
</dbReference>
<proteinExistence type="predicted"/>
<feature type="non-terminal residue" evidence="4">
    <location>
        <position position="1"/>
    </location>
</feature>
<evidence type="ECO:0000313" key="4">
    <source>
        <dbReference type="EMBL" id="KAF4734593.1"/>
    </source>
</evidence>
<dbReference type="AlphaFoldDB" id="A0A7J6SP53"/>